<evidence type="ECO:0000256" key="4">
    <source>
        <dbReference type="ARBA" id="ARBA00022692"/>
    </source>
</evidence>
<evidence type="ECO:0000313" key="11">
    <source>
        <dbReference type="Proteomes" id="UP001268577"/>
    </source>
</evidence>
<feature type="transmembrane region" description="Helical" evidence="8">
    <location>
        <begin position="214"/>
        <end position="232"/>
    </location>
</feature>
<dbReference type="SUPFAM" id="SSF53448">
    <property type="entry name" value="Nucleotide-diphospho-sugar transferases"/>
    <property type="match status" value="1"/>
</dbReference>
<dbReference type="Proteomes" id="UP001268577">
    <property type="component" value="Unassembled WGS sequence"/>
</dbReference>
<dbReference type="PANTHER" id="PTHR48090:SF3">
    <property type="entry name" value="UNDECAPRENYL-PHOSPHATE 4-DEOXY-4-FORMAMIDO-L-ARABINOSE TRANSFERASE"/>
    <property type="match status" value="1"/>
</dbReference>
<reference evidence="10" key="1">
    <citation type="submission" date="2023-03" db="EMBL/GenBank/DDBJ databases">
        <authorList>
            <person name="Shen W."/>
            <person name="Cai J."/>
        </authorList>
    </citation>
    <scope>NUCLEOTIDE SEQUENCE</scope>
    <source>
        <strain evidence="10">P96-3</strain>
    </source>
</reference>
<dbReference type="Pfam" id="PF00535">
    <property type="entry name" value="Glycos_transf_2"/>
    <property type="match status" value="1"/>
</dbReference>
<dbReference type="InterPro" id="IPR001173">
    <property type="entry name" value="Glyco_trans_2-like"/>
</dbReference>
<dbReference type="RefSeq" id="WP_311984280.1">
    <property type="nucleotide sequence ID" value="NZ_JARQBZ010000008.1"/>
</dbReference>
<keyword evidence="6 8" id="KW-1133">Transmembrane helix</keyword>
<protein>
    <submittedName>
        <fullName evidence="10">Glycosyltransferase family 2 protein</fullName>
    </submittedName>
</protein>
<evidence type="ECO:0000256" key="5">
    <source>
        <dbReference type="ARBA" id="ARBA00022985"/>
    </source>
</evidence>
<name>A0AAW8U1V0_9ENTE</name>
<dbReference type="GO" id="GO:0005886">
    <property type="term" value="C:plasma membrane"/>
    <property type="evidence" value="ECO:0007669"/>
    <property type="project" value="TreeGrafter"/>
</dbReference>
<evidence type="ECO:0000256" key="2">
    <source>
        <dbReference type="ARBA" id="ARBA00022676"/>
    </source>
</evidence>
<dbReference type="Gene3D" id="3.90.550.10">
    <property type="entry name" value="Spore Coat Polysaccharide Biosynthesis Protein SpsA, Chain A"/>
    <property type="match status" value="1"/>
</dbReference>
<dbReference type="InterPro" id="IPR050256">
    <property type="entry name" value="Glycosyltransferase_2"/>
</dbReference>
<evidence type="ECO:0000256" key="3">
    <source>
        <dbReference type="ARBA" id="ARBA00022679"/>
    </source>
</evidence>
<dbReference type="InterPro" id="IPR029044">
    <property type="entry name" value="Nucleotide-diphossugar_trans"/>
</dbReference>
<dbReference type="GO" id="GO:0016757">
    <property type="term" value="F:glycosyltransferase activity"/>
    <property type="evidence" value="ECO:0007669"/>
    <property type="project" value="UniProtKB-KW"/>
</dbReference>
<keyword evidence="2" id="KW-0328">Glycosyltransferase</keyword>
<dbReference type="EMBL" id="JARQBZ010000008">
    <property type="protein sequence ID" value="MDT2833516.1"/>
    <property type="molecule type" value="Genomic_DNA"/>
</dbReference>
<evidence type="ECO:0000256" key="7">
    <source>
        <dbReference type="ARBA" id="ARBA00023136"/>
    </source>
</evidence>
<comment type="caution">
    <text evidence="10">The sequence shown here is derived from an EMBL/GenBank/DDBJ whole genome shotgun (WGS) entry which is preliminary data.</text>
</comment>
<feature type="domain" description="Glycosyltransferase 2-like" evidence="9">
    <location>
        <begin position="5"/>
        <end position="167"/>
    </location>
</feature>
<evidence type="ECO:0000313" key="10">
    <source>
        <dbReference type="EMBL" id="MDT2833516.1"/>
    </source>
</evidence>
<dbReference type="GO" id="GO:0009103">
    <property type="term" value="P:lipopolysaccharide biosynthetic process"/>
    <property type="evidence" value="ECO:0007669"/>
    <property type="project" value="UniProtKB-KW"/>
</dbReference>
<evidence type="ECO:0000256" key="6">
    <source>
        <dbReference type="ARBA" id="ARBA00022989"/>
    </source>
</evidence>
<keyword evidence="5" id="KW-0448">Lipopolysaccharide biosynthesis</keyword>
<accession>A0AAW8U1V0</accession>
<dbReference type="AlphaFoldDB" id="A0AAW8U1V0"/>
<evidence type="ECO:0000256" key="8">
    <source>
        <dbReference type="SAM" id="Phobius"/>
    </source>
</evidence>
<dbReference type="CDD" id="cd04179">
    <property type="entry name" value="DPM_DPG-synthase_like"/>
    <property type="match status" value="1"/>
</dbReference>
<evidence type="ECO:0000259" key="9">
    <source>
        <dbReference type="Pfam" id="PF00535"/>
    </source>
</evidence>
<keyword evidence="1" id="KW-1003">Cell membrane</keyword>
<sequence>MNVLLIIPAYNEEKSILATIKKVEAFQSDNFNLDYIVINDGSTDNTLQLLKQHKKNVLSLINNLGIGGAVQSGYKYALENNYDIAVQFDGDGQHDINSLPNVVAPLIKNEADFSIGSRFVQESDTNFQSTLMRQMGIKVISFFIKMTTGMKIHDVTSGYRAGNKKIIKLLAESYPVRYPEPESLVYISKNGFSITEVTANMFERHDGKSSISPINSIAYMIDVCLSITLLIFKKNK</sequence>
<gene>
    <name evidence="10" type="ORF">P7H70_05565</name>
</gene>
<keyword evidence="7 8" id="KW-0472">Membrane</keyword>
<proteinExistence type="predicted"/>
<keyword evidence="3" id="KW-0808">Transferase</keyword>
<dbReference type="PANTHER" id="PTHR48090">
    <property type="entry name" value="UNDECAPRENYL-PHOSPHATE 4-DEOXY-4-FORMAMIDO-L-ARABINOSE TRANSFERASE-RELATED"/>
    <property type="match status" value="1"/>
</dbReference>
<keyword evidence="4 8" id="KW-0812">Transmembrane</keyword>
<evidence type="ECO:0000256" key="1">
    <source>
        <dbReference type="ARBA" id="ARBA00022475"/>
    </source>
</evidence>
<organism evidence="10 11">
    <name type="scientific">Vagococcus carniphilus</name>
    <dbReference type="NCBI Taxonomy" id="218144"/>
    <lineage>
        <taxon>Bacteria</taxon>
        <taxon>Bacillati</taxon>
        <taxon>Bacillota</taxon>
        <taxon>Bacilli</taxon>
        <taxon>Lactobacillales</taxon>
        <taxon>Enterococcaceae</taxon>
        <taxon>Vagococcus</taxon>
    </lineage>
</organism>